<sequence length="247" mass="27737">MRFERKVKDCGLSKTATIEKIDSFDIAVDVEGSKKGSAPKSVVDYAISKRESRKIFIPPDQRIDKLIETFLGEDYEKLKSYPQIFQLIKEKGGDEQKAIQYANKLEEYHREHSPDKPVYLSNPSTEVSQLIIKLNELAELRKPINPSQMGDISQTDLKNADYPFKDDELTNTLLQLINEQYSQETKARKVAVSGMELRGFPAPLVSEAKPSTNGIEASGASYAPSSYRHKGAWDAPYASMPLSLAFL</sequence>
<reference evidence="1 2" key="1">
    <citation type="journal article" date="2016" name="Front. Microbiol.">
        <title>Single-Cell (Meta-)Genomics of a Dimorphic Candidatus Thiomargarita nelsonii Reveals Genomic Plasticity.</title>
        <authorList>
            <person name="Flood B.E."/>
            <person name="Fliss P."/>
            <person name="Jones D.S."/>
            <person name="Dick G.J."/>
            <person name="Jain S."/>
            <person name="Kaster A.K."/>
            <person name="Winkel M."/>
            <person name="Mussmann M."/>
            <person name="Bailey J."/>
        </authorList>
    </citation>
    <scope>NUCLEOTIDE SEQUENCE [LARGE SCALE GENOMIC DNA]</scope>
    <source>
        <strain evidence="1">Hydrate Ridge</strain>
    </source>
</reference>
<accession>A0A0A6S1J4</accession>
<gene>
    <name evidence="1" type="ORF">PN36_14310</name>
</gene>
<organism evidence="1 2">
    <name type="scientific">Candidatus Thiomargarita nelsonii</name>
    <dbReference type="NCBI Taxonomy" id="1003181"/>
    <lineage>
        <taxon>Bacteria</taxon>
        <taxon>Pseudomonadati</taxon>
        <taxon>Pseudomonadota</taxon>
        <taxon>Gammaproteobacteria</taxon>
        <taxon>Thiotrichales</taxon>
        <taxon>Thiotrichaceae</taxon>
        <taxon>Thiomargarita</taxon>
    </lineage>
</organism>
<evidence type="ECO:0000313" key="1">
    <source>
        <dbReference type="EMBL" id="KHD10001.1"/>
    </source>
</evidence>
<keyword evidence="2" id="KW-1185">Reference proteome</keyword>
<dbReference type="AlphaFoldDB" id="A0A0A6S1J4"/>
<name>A0A0A6S1J4_9GAMM</name>
<dbReference type="Proteomes" id="UP000030428">
    <property type="component" value="Unassembled WGS sequence"/>
</dbReference>
<proteinExistence type="predicted"/>
<protein>
    <submittedName>
        <fullName evidence="1">Uncharacterized protein</fullName>
    </submittedName>
</protein>
<dbReference type="EMBL" id="JSZA02000049">
    <property type="protein sequence ID" value="KHD10001.1"/>
    <property type="molecule type" value="Genomic_DNA"/>
</dbReference>
<evidence type="ECO:0000313" key="2">
    <source>
        <dbReference type="Proteomes" id="UP000030428"/>
    </source>
</evidence>
<comment type="caution">
    <text evidence="1">The sequence shown here is derived from an EMBL/GenBank/DDBJ whole genome shotgun (WGS) entry which is preliminary data.</text>
</comment>